<proteinExistence type="predicted"/>
<dbReference type="EMBL" id="WBMR01000265">
    <property type="protein sequence ID" value="KAB2362826.1"/>
    <property type="molecule type" value="Genomic_DNA"/>
</dbReference>
<organism evidence="2 3">
    <name type="scientific">Actinomadura montaniterrae</name>
    <dbReference type="NCBI Taxonomy" id="1803903"/>
    <lineage>
        <taxon>Bacteria</taxon>
        <taxon>Bacillati</taxon>
        <taxon>Actinomycetota</taxon>
        <taxon>Actinomycetes</taxon>
        <taxon>Streptosporangiales</taxon>
        <taxon>Thermomonosporaceae</taxon>
        <taxon>Actinomadura</taxon>
    </lineage>
</organism>
<evidence type="ECO:0000313" key="3">
    <source>
        <dbReference type="Proteomes" id="UP000483004"/>
    </source>
</evidence>
<dbReference type="Proteomes" id="UP000483004">
    <property type="component" value="Unassembled WGS sequence"/>
</dbReference>
<accession>A0A6L3VDX9</accession>
<feature type="region of interest" description="Disordered" evidence="1">
    <location>
        <begin position="49"/>
        <end position="78"/>
    </location>
</feature>
<reference evidence="2 3" key="1">
    <citation type="submission" date="2019-09" db="EMBL/GenBank/DDBJ databases">
        <title>Actinomadura physcomitrii sp. nov., a novel actinomycete isolated from moss [Physcomitrium sphaericum (Ludw) Fuernr].</title>
        <authorList>
            <person name="Liu C."/>
            <person name="Zhuang X."/>
        </authorList>
    </citation>
    <scope>NUCLEOTIDE SEQUENCE [LARGE SCALE GENOMIC DNA]</scope>
    <source>
        <strain evidence="2 3">CYP1-1B</strain>
    </source>
</reference>
<dbReference type="OrthoDB" id="3782348at2"/>
<dbReference type="RefSeq" id="WP_151546290.1">
    <property type="nucleotide sequence ID" value="NZ_WBMR01000265.1"/>
</dbReference>
<sequence length="179" mass="18773">MSKHSALAAMVWSAAAVLGVGAGMAAISAVGTGITERGVKPMTPDEVDAALAVPPTPPEPSPAPSAPLPRDKPRPAPTVTVTRQVTTAITNLASEAGDIVARCDGGAAFLVSWTPAQNFSVGDSNRTPPGAVFVRFQSSSRFVTMTVTCRADRPTAAVSVDRRDDRHYRYPHRHFPSRG</sequence>
<dbReference type="AlphaFoldDB" id="A0A6L3VDX9"/>
<keyword evidence="3" id="KW-1185">Reference proteome</keyword>
<feature type="compositionally biased region" description="Pro residues" evidence="1">
    <location>
        <begin position="54"/>
        <end position="67"/>
    </location>
</feature>
<gene>
    <name evidence="2" type="ORF">F9B16_44395</name>
</gene>
<evidence type="ECO:0000256" key="1">
    <source>
        <dbReference type="SAM" id="MobiDB-lite"/>
    </source>
</evidence>
<evidence type="ECO:0000313" key="2">
    <source>
        <dbReference type="EMBL" id="KAB2362826.1"/>
    </source>
</evidence>
<protein>
    <submittedName>
        <fullName evidence="2">Uncharacterized protein</fullName>
    </submittedName>
</protein>
<name>A0A6L3VDX9_9ACTN</name>
<comment type="caution">
    <text evidence="2">The sequence shown here is derived from an EMBL/GenBank/DDBJ whole genome shotgun (WGS) entry which is preliminary data.</text>
</comment>